<sequence>GAADRIPVLRALAAHPRIAGAHRSRRAGAERRAGGGGRGARGRRRLRPGAPLRPPARRTVPAARRDGRPHPPHRGRHGHRRHALREPALHGGGGRGDRPARRRPAAAGHQPRVTGDGAARLRGLRLRAVGGQHRRRSRAGEDRAVPGRARGPGRGGRRPADDRWHPGAAGGPAAGARSARAHLVGVGHPRHRRVDGAAGDEPDELDAAGGGHRRAVRRAAGRADRALPHRVGGRRLGPGAADLGQPQRPADRQRRGPRLLRQRAVERGSGRHPRRGAGTVREELRGRARRAGRGAGQGRRRPRGRHPADHRAQHARRRVQRPAAREHHHARRPGDRLGAPSSPL</sequence>
<feature type="region of interest" description="Disordered" evidence="1">
    <location>
        <begin position="14"/>
        <end position="344"/>
    </location>
</feature>
<feature type="compositionally biased region" description="Low complexity" evidence="1">
    <location>
        <begin position="105"/>
        <end position="131"/>
    </location>
</feature>
<dbReference type="EC" id="1.14.14.3" evidence="2"/>
<evidence type="ECO:0000313" key="2">
    <source>
        <dbReference type="EMBL" id="CAA9236556.1"/>
    </source>
</evidence>
<feature type="non-terminal residue" evidence="2">
    <location>
        <position position="1"/>
    </location>
</feature>
<dbReference type="EMBL" id="CADCTN010000091">
    <property type="protein sequence ID" value="CAA9236556.1"/>
    <property type="molecule type" value="Genomic_DNA"/>
</dbReference>
<dbReference type="GO" id="GO:0047646">
    <property type="term" value="F:alkanal monooxygenase (FMN-linked) activity"/>
    <property type="evidence" value="ECO:0007669"/>
    <property type="project" value="UniProtKB-EC"/>
</dbReference>
<evidence type="ECO:0000256" key="1">
    <source>
        <dbReference type="SAM" id="MobiDB-lite"/>
    </source>
</evidence>
<feature type="compositionally biased region" description="Basic residues" evidence="1">
    <location>
        <begin position="313"/>
        <end position="331"/>
    </location>
</feature>
<keyword evidence="2" id="KW-0503">Monooxygenase</keyword>
<dbReference type="AlphaFoldDB" id="A0A6J4HX81"/>
<name>A0A6J4HX81_9ACTN</name>
<feature type="compositionally biased region" description="Basic residues" evidence="1">
    <location>
        <begin position="211"/>
        <end position="220"/>
    </location>
</feature>
<organism evidence="2">
    <name type="scientific">uncultured Blastococcus sp</name>
    <dbReference type="NCBI Taxonomy" id="217144"/>
    <lineage>
        <taxon>Bacteria</taxon>
        <taxon>Bacillati</taxon>
        <taxon>Actinomycetota</taxon>
        <taxon>Actinomycetes</taxon>
        <taxon>Geodermatophilales</taxon>
        <taxon>Geodermatophilaceae</taxon>
        <taxon>Blastococcus</taxon>
        <taxon>environmental samples</taxon>
    </lineage>
</organism>
<protein>
    <submittedName>
        <fullName evidence="2">Alkanal monooxygenase alpha chain</fullName>
        <ecNumber evidence="2">1.14.14.3</ecNumber>
    </submittedName>
</protein>
<proteinExistence type="predicted"/>
<feature type="compositionally biased region" description="Basic residues" evidence="1">
    <location>
        <begin position="287"/>
        <end position="305"/>
    </location>
</feature>
<accession>A0A6J4HX81</accession>
<gene>
    <name evidence="2" type="ORF">AVDCRST_MAG52-1386</name>
</gene>
<feature type="compositionally biased region" description="Basic residues" evidence="1">
    <location>
        <begin position="70"/>
        <end position="83"/>
    </location>
</feature>
<feature type="non-terminal residue" evidence="2">
    <location>
        <position position="344"/>
    </location>
</feature>
<keyword evidence="2" id="KW-0560">Oxidoreductase</keyword>
<reference evidence="2" key="1">
    <citation type="submission" date="2020-02" db="EMBL/GenBank/DDBJ databases">
        <authorList>
            <person name="Meier V. D."/>
        </authorList>
    </citation>
    <scope>NUCLEOTIDE SEQUENCE</scope>
    <source>
        <strain evidence="2">AVDCRST_MAG52</strain>
    </source>
</reference>